<evidence type="ECO:0000256" key="5">
    <source>
        <dbReference type="ARBA" id="ARBA00023136"/>
    </source>
</evidence>
<dbReference type="GeneID" id="90994476"/>
<comment type="subcellular location">
    <subcellularLocation>
        <location evidence="1">Membrane</location>
        <topology evidence="1">Multi-pass membrane protein</topology>
    </subcellularLocation>
</comment>
<dbReference type="NCBIfam" id="NF038403">
    <property type="entry name" value="perm_prefix_1"/>
    <property type="match status" value="1"/>
</dbReference>
<feature type="transmembrane region" description="Helical" evidence="6">
    <location>
        <begin position="330"/>
        <end position="347"/>
    </location>
</feature>
<evidence type="ECO:0000256" key="6">
    <source>
        <dbReference type="SAM" id="Phobius"/>
    </source>
</evidence>
<evidence type="ECO:0000313" key="8">
    <source>
        <dbReference type="Proteomes" id="UP000184114"/>
    </source>
</evidence>
<evidence type="ECO:0000313" key="7">
    <source>
        <dbReference type="EMBL" id="SHE84977.1"/>
    </source>
</evidence>
<feature type="transmembrane region" description="Helical" evidence="6">
    <location>
        <begin position="359"/>
        <end position="381"/>
    </location>
</feature>
<keyword evidence="4 6" id="KW-1133">Transmembrane helix</keyword>
<feature type="transmembrane region" description="Helical" evidence="6">
    <location>
        <begin position="113"/>
        <end position="129"/>
    </location>
</feature>
<dbReference type="GO" id="GO:0008360">
    <property type="term" value="P:regulation of cell shape"/>
    <property type="evidence" value="ECO:0007669"/>
    <property type="project" value="UniProtKB-KW"/>
</dbReference>
<dbReference type="EMBL" id="FQTY01000008">
    <property type="protein sequence ID" value="SHE84977.1"/>
    <property type="molecule type" value="Genomic_DNA"/>
</dbReference>
<dbReference type="STRING" id="1123404.SAMN02745784_02002"/>
<feature type="transmembrane region" description="Helical" evidence="6">
    <location>
        <begin position="164"/>
        <end position="182"/>
    </location>
</feature>
<dbReference type="InterPro" id="IPR001182">
    <property type="entry name" value="FtsW/RodA"/>
</dbReference>
<keyword evidence="3" id="KW-0133">Cell shape</keyword>
<evidence type="ECO:0000256" key="3">
    <source>
        <dbReference type="ARBA" id="ARBA00022960"/>
    </source>
</evidence>
<feature type="transmembrane region" description="Helical" evidence="6">
    <location>
        <begin position="80"/>
        <end position="101"/>
    </location>
</feature>
<organism evidence="7 8">
    <name type="scientific">Tissierella praeacuta DSM 18095</name>
    <dbReference type="NCBI Taxonomy" id="1123404"/>
    <lineage>
        <taxon>Bacteria</taxon>
        <taxon>Bacillati</taxon>
        <taxon>Bacillota</taxon>
        <taxon>Tissierellia</taxon>
        <taxon>Tissierellales</taxon>
        <taxon>Tissierellaceae</taxon>
        <taxon>Tissierella</taxon>
    </lineage>
</organism>
<feature type="transmembrane region" description="Helical" evidence="6">
    <location>
        <begin position="189"/>
        <end position="210"/>
    </location>
</feature>
<evidence type="ECO:0000256" key="4">
    <source>
        <dbReference type="ARBA" id="ARBA00022989"/>
    </source>
</evidence>
<dbReference type="GO" id="GO:0005886">
    <property type="term" value="C:plasma membrane"/>
    <property type="evidence" value="ECO:0007669"/>
    <property type="project" value="TreeGrafter"/>
</dbReference>
<keyword evidence="2 6" id="KW-0812">Transmembrane</keyword>
<gene>
    <name evidence="7" type="ORF">SAMN02745784_02002</name>
</gene>
<keyword evidence="7" id="KW-0132">Cell division</keyword>
<dbReference type="PANTHER" id="PTHR30474:SF1">
    <property type="entry name" value="PEPTIDOGLYCAN GLYCOSYLTRANSFERASE MRDB"/>
    <property type="match status" value="1"/>
</dbReference>
<feature type="transmembrane region" description="Helical" evidence="6">
    <location>
        <begin position="216"/>
        <end position="235"/>
    </location>
</feature>
<dbReference type="PANTHER" id="PTHR30474">
    <property type="entry name" value="CELL CYCLE PROTEIN"/>
    <property type="match status" value="1"/>
</dbReference>
<keyword evidence="8" id="KW-1185">Reference proteome</keyword>
<dbReference type="Proteomes" id="UP000184114">
    <property type="component" value="Unassembled WGS sequence"/>
</dbReference>
<feature type="transmembrane region" description="Helical" evidence="6">
    <location>
        <begin position="396"/>
        <end position="418"/>
    </location>
</feature>
<dbReference type="GO" id="GO:0032153">
    <property type="term" value="C:cell division site"/>
    <property type="evidence" value="ECO:0007669"/>
    <property type="project" value="TreeGrafter"/>
</dbReference>
<dbReference type="AlphaFoldDB" id="A0A1M4WUY5"/>
<dbReference type="GO" id="GO:0051301">
    <property type="term" value="P:cell division"/>
    <property type="evidence" value="ECO:0007669"/>
    <property type="project" value="UniProtKB-KW"/>
</dbReference>
<name>A0A1M4WUY5_9FIRM</name>
<dbReference type="Pfam" id="PF01098">
    <property type="entry name" value="FTSW_RODA_SPOVE"/>
    <property type="match status" value="1"/>
</dbReference>
<proteinExistence type="predicted"/>
<dbReference type="InterPro" id="IPR047928">
    <property type="entry name" value="Perm_prefix_1"/>
</dbReference>
<reference evidence="8" key="1">
    <citation type="submission" date="2016-11" db="EMBL/GenBank/DDBJ databases">
        <authorList>
            <person name="Varghese N."/>
            <person name="Submissions S."/>
        </authorList>
    </citation>
    <scope>NUCLEOTIDE SEQUENCE [LARGE SCALE GENOMIC DNA]</scope>
    <source>
        <strain evidence="8">DSM 18095</strain>
    </source>
</reference>
<evidence type="ECO:0000256" key="2">
    <source>
        <dbReference type="ARBA" id="ARBA00022692"/>
    </source>
</evidence>
<sequence length="452" mass="50880">MEQSNKINEYLKTVCEQIRWKKAHSIISKEIENHIVDQKEAFLAEGLSDEEATNKAILEMGDPVIVGTGLDGVYKPKPEWGIIILTGIMLTLGVLISAFAYDGDMLWQLHNTIIYTVMGIIFMIIAYFLDFSIIGKCPKTIYLSLVIVTIGTMILGPRLRGQNFYLKFVMLLYPTAFAGILYTMRNEGYLGIVLSGVYCIIPGIVCLRNTGLSSLALYLITCFILLIFAIMKGWFNVKRINALLLVCIPMIIILIVTVLSMNYYQLGRIKTAFNPSLDPLGIGYQGYSMRKIVGNAKLIGHNIHGIDINDIFPSLYMDREYLLTHLIDRMGWVSFIIIMLIISAFIIRSLRFSLNQKGVLGGLVSMSVIVNFTMQVLLYVLHNLGFQLIAPLTLPLISYGGISTIINMFLIGIMLSVYKSGILYKKDDSLDMSKDKIFQFIDGKIIINLNRR</sequence>
<accession>A0A1M4WUY5</accession>
<feature type="transmembrane region" description="Helical" evidence="6">
    <location>
        <begin position="242"/>
        <end position="264"/>
    </location>
</feature>
<keyword evidence="7" id="KW-0131">Cell cycle</keyword>
<evidence type="ECO:0000256" key="1">
    <source>
        <dbReference type="ARBA" id="ARBA00004141"/>
    </source>
</evidence>
<protein>
    <submittedName>
        <fullName evidence="7">Cell division protein FtsW, lipid II flippase</fullName>
    </submittedName>
</protein>
<keyword evidence="5 6" id="KW-0472">Membrane</keyword>
<feature type="transmembrane region" description="Helical" evidence="6">
    <location>
        <begin position="141"/>
        <end position="158"/>
    </location>
</feature>
<dbReference type="GO" id="GO:0015648">
    <property type="term" value="F:lipid-linked peptidoglycan transporter activity"/>
    <property type="evidence" value="ECO:0007669"/>
    <property type="project" value="TreeGrafter"/>
</dbReference>
<dbReference type="RefSeq" id="WP_072975982.1">
    <property type="nucleotide sequence ID" value="NZ_FQTY01000008.1"/>
</dbReference>